<keyword evidence="2" id="KW-0233">DNA recombination</keyword>
<dbReference type="InterPro" id="IPR013762">
    <property type="entry name" value="Integrase-like_cat_sf"/>
</dbReference>
<name>A0A844D1W0_9BURK</name>
<dbReference type="InterPro" id="IPR002104">
    <property type="entry name" value="Integrase_catalytic"/>
</dbReference>
<reference evidence="4 5" key="1">
    <citation type="submission" date="2019-11" db="EMBL/GenBank/DDBJ databases">
        <title>Novel species isolated from a subtropical stream in China.</title>
        <authorList>
            <person name="Lu H."/>
        </authorList>
    </citation>
    <scope>NUCLEOTIDE SEQUENCE [LARGE SCALE GENOMIC DNA]</scope>
    <source>
        <strain evidence="4 5">FT26W</strain>
    </source>
</reference>
<dbReference type="Gene3D" id="1.10.150.130">
    <property type="match status" value="1"/>
</dbReference>
<dbReference type="GO" id="GO:0015074">
    <property type="term" value="P:DNA integration"/>
    <property type="evidence" value="ECO:0007669"/>
    <property type="project" value="InterPro"/>
</dbReference>
<evidence type="ECO:0000259" key="3">
    <source>
        <dbReference type="Pfam" id="PF00589"/>
    </source>
</evidence>
<evidence type="ECO:0000313" key="5">
    <source>
        <dbReference type="Proteomes" id="UP000439986"/>
    </source>
</evidence>
<dbReference type="InterPro" id="IPR011010">
    <property type="entry name" value="DNA_brk_join_enz"/>
</dbReference>
<dbReference type="InterPro" id="IPR010998">
    <property type="entry name" value="Integrase_recombinase_N"/>
</dbReference>
<protein>
    <submittedName>
        <fullName evidence="4">Tyrosine-type recombinase/integrase</fullName>
    </submittedName>
</protein>
<dbReference type="Gene3D" id="1.10.443.10">
    <property type="entry name" value="Intergrase catalytic core"/>
    <property type="match status" value="1"/>
</dbReference>
<keyword evidence="5" id="KW-1185">Reference proteome</keyword>
<evidence type="ECO:0000256" key="2">
    <source>
        <dbReference type="ARBA" id="ARBA00023172"/>
    </source>
</evidence>
<dbReference type="SUPFAM" id="SSF56349">
    <property type="entry name" value="DNA breaking-rejoining enzymes"/>
    <property type="match status" value="1"/>
</dbReference>
<dbReference type="GO" id="GO:0006310">
    <property type="term" value="P:DNA recombination"/>
    <property type="evidence" value="ECO:0007669"/>
    <property type="project" value="UniProtKB-KW"/>
</dbReference>
<evidence type="ECO:0000256" key="1">
    <source>
        <dbReference type="ARBA" id="ARBA00023125"/>
    </source>
</evidence>
<proteinExistence type="predicted"/>
<dbReference type="AlphaFoldDB" id="A0A844D1W0"/>
<comment type="caution">
    <text evidence="4">The sequence shown here is derived from an EMBL/GenBank/DDBJ whole genome shotgun (WGS) entry which is preliminary data.</text>
</comment>
<gene>
    <name evidence="4" type="ORF">GJ698_22285</name>
</gene>
<keyword evidence="1" id="KW-0238">DNA-binding</keyword>
<evidence type="ECO:0000313" key="4">
    <source>
        <dbReference type="EMBL" id="MRW86803.1"/>
    </source>
</evidence>
<sequence length="352" mass="39756">MRPKTTGNQLPPRMIARKRKRAGGKTYTLYMYNGRDENGNRKEISLGTDLNEAKRKWADLDCSPIPVDAKLMGPLFDRYIRDILPKKAPSTQRENMLCLTQLRPVFDQAPVDAIQPAAIASYRDARSAPVRANREIALLSHVFNMAREWGVTNAENPCKGVRKNKEKPRDYYAEQDVWDAVYSAGVAELQEAMDMAYLTGQRPADVLAMGERRIRNDELHVRQGKTSQVLRIRMTVDGNRTKLGQLVDRLLAKPVRPLSGELLCTEAGVPLSAKMIRDRFEDARTSAADKATESHNRDLAKRIRAFQFRDIRPKAASEIESLDDASKLLGHTDLGITKRVYRRAGEVVKPTK</sequence>
<dbReference type="Pfam" id="PF00589">
    <property type="entry name" value="Phage_integrase"/>
    <property type="match status" value="1"/>
</dbReference>
<dbReference type="Proteomes" id="UP000439986">
    <property type="component" value="Unassembled WGS sequence"/>
</dbReference>
<organism evidence="4 5">
    <name type="scientific">Duganella aquatilis</name>
    <dbReference type="NCBI Taxonomy" id="2666082"/>
    <lineage>
        <taxon>Bacteria</taxon>
        <taxon>Pseudomonadati</taxon>
        <taxon>Pseudomonadota</taxon>
        <taxon>Betaproteobacteria</taxon>
        <taxon>Burkholderiales</taxon>
        <taxon>Oxalobacteraceae</taxon>
        <taxon>Telluria group</taxon>
        <taxon>Duganella</taxon>
    </lineage>
</organism>
<accession>A0A844D1W0</accession>
<dbReference type="GO" id="GO:0003677">
    <property type="term" value="F:DNA binding"/>
    <property type="evidence" value="ECO:0007669"/>
    <property type="project" value="UniProtKB-KW"/>
</dbReference>
<feature type="domain" description="Tyr recombinase" evidence="3">
    <location>
        <begin position="188"/>
        <end position="343"/>
    </location>
</feature>
<dbReference type="EMBL" id="WKJL01000019">
    <property type="protein sequence ID" value="MRW86803.1"/>
    <property type="molecule type" value="Genomic_DNA"/>
</dbReference>